<evidence type="ECO:0000313" key="3">
    <source>
        <dbReference type="EMBL" id="TVY75570.1"/>
    </source>
</evidence>
<dbReference type="SUPFAM" id="SSF51905">
    <property type="entry name" value="FAD/NAD(P)-binding domain"/>
    <property type="match status" value="1"/>
</dbReference>
<dbReference type="GO" id="GO:0005737">
    <property type="term" value="C:cytoplasm"/>
    <property type="evidence" value="ECO:0007669"/>
    <property type="project" value="TreeGrafter"/>
</dbReference>
<dbReference type="InterPro" id="IPR036188">
    <property type="entry name" value="FAD/NAD-bd_sf"/>
</dbReference>
<sequence>MASSAKHAHSRFPNATSTTPHWRTQIHDLDEFRSSETVPSIVDVAIIGGGLAGASTAYHLLAGVGTENPTKAAPSIAIFEARQACSGATGRNGGHTKQAPLAVAKFASKHGPRAGLDFALFLGELMRKMRACAESIFITDSLDDEKGSGSSSSKTVAHECEMLRTRSWDVIIDEQQAADVEKEWSQTVAAMKAAAKEDGRERDLQWLGDVQFLKGEIVEQVTSIRGAKAALSCPAISLWPYKFVMGLLQHVIRLGVELYTLTPVTKIERVSEEEAGQNISASSTNGFTALHTPRGITLARKVVFASNAYAANLLPQFQNTIVPVRGTACRIVRSTSTSSSATAPAPNYARLINTYNIYGSPTSREYLVPRPDGSIILGGGQPLYRDDKSVWYDMVDDGSLIEGVRERWFEGYMGKYFHGWDPEGKDEKIDRIWTGIMGVTEDSLPHVGLVPGESDHFILAGFNGGGMSNIFLIARGIARMVRDEISYEETGLLGLFKSVPERIQENSLGANARLFN</sequence>
<gene>
    <name evidence="3" type="ORF">LSUE1_G004619</name>
</gene>
<evidence type="ECO:0000256" key="1">
    <source>
        <dbReference type="SAM" id="MobiDB-lite"/>
    </source>
</evidence>
<dbReference type="PANTHER" id="PTHR13847:SF279">
    <property type="entry name" value="FAD DEPENDENT OXIDOREDUCTASE DOMAIN-CONTAINING PROTEIN-RELATED"/>
    <property type="match status" value="1"/>
</dbReference>
<accession>A0A8T9C417</accession>
<comment type="caution">
    <text evidence="3">The sequence shown here is derived from an EMBL/GenBank/DDBJ whole genome shotgun (WGS) entry which is preliminary data.</text>
</comment>
<feature type="domain" description="FAD dependent oxidoreductase" evidence="2">
    <location>
        <begin position="43"/>
        <end position="479"/>
    </location>
</feature>
<dbReference type="Proteomes" id="UP000469558">
    <property type="component" value="Unassembled WGS sequence"/>
</dbReference>
<protein>
    <recommendedName>
        <fullName evidence="2">FAD dependent oxidoreductase domain-containing protein</fullName>
    </recommendedName>
</protein>
<feature type="compositionally biased region" description="Polar residues" evidence="1">
    <location>
        <begin position="13"/>
        <end position="22"/>
    </location>
</feature>
<dbReference type="InterPro" id="IPR006076">
    <property type="entry name" value="FAD-dep_OxRdtase"/>
</dbReference>
<proteinExistence type="predicted"/>
<evidence type="ECO:0000313" key="4">
    <source>
        <dbReference type="Proteomes" id="UP000469558"/>
    </source>
</evidence>
<feature type="region of interest" description="Disordered" evidence="1">
    <location>
        <begin position="1"/>
        <end position="23"/>
    </location>
</feature>
<dbReference type="EMBL" id="QGMK01001015">
    <property type="protein sequence ID" value="TVY75570.1"/>
    <property type="molecule type" value="Genomic_DNA"/>
</dbReference>
<organism evidence="3 4">
    <name type="scientific">Lachnellula suecica</name>
    <dbReference type="NCBI Taxonomy" id="602035"/>
    <lineage>
        <taxon>Eukaryota</taxon>
        <taxon>Fungi</taxon>
        <taxon>Dikarya</taxon>
        <taxon>Ascomycota</taxon>
        <taxon>Pezizomycotina</taxon>
        <taxon>Leotiomycetes</taxon>
        <taxon>Helotiales</taxon>
        <taxon>Lachnaceae</taxon>
        <taxon>Lachnellula</taxon>
    </lineage>
</organism>
<dbReference type="Gene3D" id="3.50.50.60">
    <property type="entry name" value="FAD/NAD(P)-binding domain"/>
    <property type="match status" value="1"/>
</dbReference>
<dbReference type="Gene3D" id="3.30.9.10">
    <property type="entry name" value="D-Amino Acid Oxidase, subunit A, domain 2"/>
    <property type="match status" value="1"/>
</dbReference>
<dbReference type="AlphaFoldDB" id="A0A8T9C417"/>
<reference evidence="3 4" key="1">
    <citation type="submission" date="2018-05" db="EMBL/GenBank/DDBJ databases">
        <title>Genome sequencing and assembly of the regulated plant pathogen Lachnellula willkommii and related sister species for the development of diagnostic species identification markers.</title>
        <authorList>
            <person name="Giroux E."/>
            <person name="Bilodeau G."/>
        </authorList>
    </citation>
    <scope>NUCLEOTIDE SEQUENCE [LARGE SCALE GENOMIC DNA]</scope>
    <source>
        <strain evidence="3 4">CBS 268.59</strain>
    </source>
</reference>
<name>A0A8T9C417_9HELO</name>
<dbReference type="PANTHER" id="PTHR13847">
    <property type="entry name" value="SARCOSINE DEHYDROGENASE-RELATED"/>
    <property type="match status" value="1"/>
</dbReference>
<dbReference type="OrthoDB" id="429143at2759"/>
<keyword evidence="4" id="KW-1185">Reference proteome</keyword>
<dbReference type="Pfam" id="PF01266">
    <property type="entry name" value="DAO"/>
    <property type="match status" value="1"/>
</dbReference>
<feature type="compositionally biased region" description="Basic residues" evidence="1">
    <location>
        <begin position="1"/>
        <end position="10"/>
    </location>
</feature>
<evidence type="ECO:0000259" key="2">
    <source>
        <dbReference type="Pfam" id="PF01266"/>
    </source>
</evidence>